<dbReference type="Pfam" id="PF19720">
    <property type="entry name" value="DUF6214"/>
    <property type="match status" value="1"/>
</dbReference>
<dbReference type="InterPro" id="IPR046186">
    <property type="entry name" value="DUF6214"/>
</dbReference>
<dbReference type="Proteomes" id="UP001056374">
    <property type="component" value="Chromosome"/>
</dbReference>
<gene>
    <name evidence="2" type="ORF">NFX46_25450</name>
</gene>
<proteinExistence type="predicted"/>
<evidence type="ECO:0000313" key="3">
    <source>
        <dbReference type="Proteomes" id="UP001056374"/>
    </source>
</evidence>
<protein>
    <submittedName>
        <fullName evidence="2">DUF6214 family protein</fullName>
    </submittedName>
</protein>
<name>A0ABY4ZE25_9ACTN</name>
<dbReference type="RefSeq" id="WP_252552467.1">
    <property type="nucleotide sequence ID" value="NZ_CP099468.1"/>
</dbReference>
<evidence type="ECO:0000256" key="1">
    <source>
        <dbReference type="SAM" id="MobiDB-lite"/>
    </source>
</evidence>
<reference evidence="2" key="1">
    <citation type="submission" date="2022-06" db="EMBL/GenBank/DDBJ databases">
        <title>Complete genome sequence of soil microorganisms Streptomyces sp. Qhu-M197 isolated from Alpine meadows habitats on the Tibetan Plateau.</title>
        <authorList>
            <person name="Zhang B."/>
            <person name="Xiang X."/>
            <person name="Fan J."/>
        </authorList>
    </citation>
    <scope>NUCLEOTIDE SEQUENCE</scope>
    <source>
        <strain evidence="2">Qhu-M197</strain>
    </source>
</reference>
<accession>A0ABY4ZE25</accession>
<keyword evidence="3" id="KW-1185">Reference proteome</keyword>
<organism evidence="2 3">
    <name type="scientific">Streptomyces phaeoluteigriseus</name>
    <dbReference type="NCBI Taxonomy" id="114686"/>
    <lineage>
        <taxon>Bacteria</taxon>
        <taxon>Bacillati</taxon>
        <taxon>Actinomycetota</taxon>
        <taxon>Actinomycetes</taxon>
        <taxon>Kitasatosporales</taxon>
        <taxon>Streptomycetaceae</taxon>
        <taxon>Streptomyces</taxon>
        <taxon>Streptomyces aurantiacus group</taxon>
    </lineage>
</organism>
<sequence>METSFLNLSGRRAEDGTVSVWPAWEVREDGEPTSWYTVRLTFPDEACVEVLAVVSARSVSVEDVRARPALSLDDLTALAEWIEEPLFERCGSGRESPSADGPDGPDGRHIAAGASGARRARPVWPRGTEGRRLVAEEYRAAQDHGVDPVLAVMWATGHSRRRSLGMIAQARDAGFLTPRHARR</sequence>
<evidence type="ECO:0000313" key="2">
    <source>
        <dbReference type="EMBL" id="USQ86750.1"/>
    </source>
</evidence>
<feature type="region of interest" description="Disordered" evidence="1">
    <location>
        <begin position="90"/>
        <end position="123"/>
    </location>
</feature>
<dbReference type="EMBL" id="CP099468">
    <property type="protein sequence ID" value="USQ86750.1"/>
    <property type="molecule type" value="Genomic_DNA"/>
</dbReference>